<dbReference type="GO" id="GO:0020037">
    <property type="term" value="F:heme binding"/>
    <property type="evidence" value="ECO:0007669"/>
    <property type="project" value="InterPro"/>
</dbReference>
<evidence type="ECO:0000313" key="7">
    <source>
        <dbReference type="Proteomes" id="UP000189703"/>
    </source>
</evidence>
<evidence type="ECO:0000256" key="4">
    <source>
        <dbReference type="ARBA" id="ARBA00023004"/>
    </source>
</evidence>
<dbReference type="STRING" id="4432.A0A1U7Z5Q2"/>
<dbReference type="InterPro" id="IPR002401">
    <property type="entry name" value="Cyt_P450_E_grp-I"/>
</dbReference>
<keyword evidence="3" id="KW-0560">Oxidoreductase</keyword>
<feature type="transmembrane region" description="Helical" evidence="6">
    <location>
        <begin position="17"/>
        <end position="34"/>
    </location>
</feature>
<reference evidence="8" key="1">
    <citation type="submission" date="2025-08" db="UniProtKB">
        <authorList>
            <consortium name="RefSeq"/>
        </authorList>
    </citation>
    <scope>IDENTIFICATION</scope>
</reference>
<dbReference type="GO" id="GO:0005506">
    <property type="term" value="F:iron ion binding"/>
    <property type="evidence" value="ECO:0007669"/>
    <property type="project" value="InterPro"/>
</dbReference>
<evidence type="ECO:0000256" key="5">
    <source>
        <dbReference type="PIRSR" id="PIRSR602401-1"/>
    </source>
</evidence>
<protein>
    <submittedName>
        <fullName evidence="8">Alkane hydroxylase MAH1-like</fullName>
    </submittedName>
</protein>
<keyword evidence="6" id="KW-0812">Transmembrane</keyword>
<dbReference type="SUPFAM" id="SSF48264">
    <property type="entry name" value="Cytochrome P450"/>
    <property type="match status" value="1"/>
</dbReference>
<feature type="binding site" description="axial binding residue" evidence="5">
    <location>
        <position position="466"/>
    </location>
    <ligand>
        <name>heme</name>
        <dbReference type="ChEBI" id="CHEBI:30413"/>
    </ligand>
    <ligandPart>
        <name>Fe</name>
        <dbReference type="ChEBI" id="CHEBI:18248"/>
    </ligandPart>
</feature>
<dbReference type="Gene3D" id="1.10.630.10">
    <property type="entry name" value="Cytochrome P450"/>
    <property type="match status" value="1"/>
</dbReference>
<dbReference type="PANTHER" id="PTHR24296">
    <property type="entry name" value="CYTOCHROME P450"/>
    <property type="match status" value="1"/>
</dbReference>
<dbReference type="OMA" id="HCLVANF"/>
<dbReference type="OrthoDB" id="1470350at2759"/>
<dbReference type="eggNOG" id="KOG0157">
    <property type="taxonomic scope" value="Eukaryota"/>
</dbReference>
<keyword evidence="6" id="KW-0472">Membrane</keyword>
<evidence type="ECO:0000256" key="6">
    <source>
        <dbReference type="SAM" id="Phobius"/>
    </source>
</evidence>
<dbReference type="GeneID" id="104587054"/>
<dbReference type="InParanoid" id="A0A1U7Z5Q2"/>
<dbReference type="PRINTS" id="PR00385">
    <property type="entry name" value="P450"/>
</dbReference>
<dbReference type="GO" id="GO:0016705">
    <property type="term" value="F:oxidoreductase activity, acting on paired donors, with incorporation or reduction of molecular oxygen"/>
    <property type="evidence" value="ECO:0007669"/>
    <property type="project" value="InterPro"/>
</dbReference>
<keyword evidence="4 5" id="KW-0408">Iron</keyword>
<keyword evidence="6" id="KW-1133">Transmembrane helix</keyword>
<evidence type="ECO:0000256" key="2">
    <source>
        <dbReference type="ARBA" id="ARBA00022723"/>
    </source>
</evidence>
<evidence type="ECO:0000256" key="3">
    <source>
        <dbReference type="ARBA" id="ARBA00023002"/>
    </source>
</evidence>
<organism evidence="7 8">
    <name type="scientific">Nelumbo nucifera</name>
    <name type="common">Sacred lotus</name>
    <dbReference type="NCBI Taxonomy" id="4432"/>
    <lineage>
        <taxon>Eukaryota</taxon>
        <taxon>Viridiplantae</taxon>
        <taxon>Streptophyta</taxon>
        <taxon>Embryophyta</taxon>
        <taxon>Tracheophyta</taxon>
        <taxon>Spermatophyta</taxon>
        <taxon>Magnoliopsida</taxon>
        <taxon>Proteales</taxon>
        <taxon>Nelumbonaceae</taxon>
        <taxon>Nelumbo</taxon>
    </lineage>
</organism>
<evidence type="ECO:0000313" key="8">
    <source>
        <dbReference type="RefSeq" id="XP_010242796.1"/>
    </source>
</evidence>
<dbReference type="PRINTS" id="PR00463">
    <property type="entry name" value="EP450I"/>
</dbReference>
<accession>A0A1U7Z5Q2</accession>
<dbReference type="InterPro" id="IPR036396">
    <property type="entry name" value="Cyt_P450_sf"/>
</dbReference>
<evidence type="ECO:0000256" key="1">
    <source>
        <dbReference type="ARBA" id="ARBA00010617"/>
    </source>
</evidence>
<proteinExistence type="inferred from homology"/>
<keyword evidence="7" id="KW-1185">Reference proteome</keyword>
<name>A0A1U7Z5Q2_NELNU</name>
<keyword evidence="2 5" id="KW-0479">Metal-binding</keyword>
<dbReference type="Pfam" id="PF00067">
    <property type="entry name" value="p450"/>
    <property type="match status" value="1"/>
</dbReference>
<comment type="cofactor">
    <cofactor evidence="5">
        <name>heme</name>
        <dbReference type="ChEBI" id="CHEBI:30413"/>
    </cofactor>
</comment>
<dbReference type="KEGG" id="nnu:104587054"/>
<dbReference type="AlphaFoldDB" id="A0A1U7Z5Q2"/>
<gene>
    <name evidence="8" type="primary">LOC104587054</name>
</gene>
<dbReference type="RefSeq" id="XP_010242796.1">
    <property type="nucleotide sequence ID" value="XM_010244494.2"/>
</dbReference>
<sequence>MGFHTTLTFFKSDFIDVWLELCLALICLLFVTWYQKNKNQILMYWPILDVYPSILANVHRVHHWIVDIANKINCTIEARGPVFARMDVILTSDPRNVEYILKSNFANFPKGPDLKEALDLLGDDIFTLDDDEWRAHKKIAHIVLASKEFRSFTASVSRKLVGDGLLSLMLQAAKHGNVLDLEDVFMRFAFDSVYTAVLGRNPNSLSLSSAANEIAKAIDDGTEGVFHRHIMPRKLWKLLGWLGVGSEGRLARARKIIDRHLLEHISLKREDLRKGVQGSDLIAMYMSSQAQNGESKAYSDLFLRDTALGFLFAGRDSTGTSLTWFLWLVSTTPRVEEKILDELMQLKKKKEAEGVVRDQKQPWVFDSEDLKDLVYFHAAMCESLRLNPPLPLTRRGVIKEDVLPDGTAVKPGMKIIISMYALGRLEWLWGKDYLEFKPERWIDQDGKISQEAMSKFFPFTIGPRACPGRNMAFTQMKLAAAAVLFNFRIEVLEGQIVFPMSSIVLHMKNGLKVKIRERVW</sequence>
<keyword evidence="5" id="KW-0349">Heme</keyword>
<dbReference type="CDD" id="cd11064">
    <property type="entry name" value="CYP86A"/>
    <property type="match status" value="1"/>
</dbReference>
<dbReference type="InterPro" id="IPR001128">
    <property type="entry name" value="Cyt_P450"/>
</dbReference>
<dbReference type="GO" id="GO:0004497">
    <property type="term" value="F:monooxygenase activity"/>
    <property type="evidence" value="ECO:0007669"/>
    <property type="project" value="InterPro"/>
</dbReference>
<dbReference type="Proteomes" id="UP000189703">
    <property type="component" value="Unplaced"/>
</dbReference>
<comment type="similarity">
    <text evidence="1">Belongs to the cytochrome P450 family.</text>
</comment>